<accession>A0A932I199</accession>
<comment type="similarity">
    <text evidence="1">Belongs to the LDH2/MDH2 oxidoreductase family.</text>
</comment>
<evidence type="ECO:0000313" key="4">
    <source>
        <dbReference type="EMBL" id="MBI3128060.1"/>
    </source>
</evidence>
<comment type="caution">
    <text evidence="4">The sequence shown here is derived from an EMBL/GenBank/DDBJ whole genome shotgun (WGS) entry which is preliminary data.</text>
</comment>
<organism evidence="4 5">
    <name type="scientific">Tectimicrobiota bacterium</name>
    <dbReference type="NCBI Taxonomy" id="2528274"/>
    <lineage>
        <taxon>Bacteria</taxon>
        <taxon>Pseudomonadati</taxon>
        <taxon>Nitrospinota/Tectimicrobiota group</taxon>
        <taxon>Candidatus Tectimicrobiota</taxon>
    </lineage>
</organism>
<dbReference type="GO" id="GO:0016491">
    <property type="term" value="F:oxidoreductase activity"/>
    <property type="evidence" value="ECO:0007669"/>
    <property type="project" value="UniProtKB-KW"/>
</dbReference>
<gene>
    <name evidence="4" type="ORF">HYZ11_10690</name>
</gene>
<keyword evidence="2" id="KW-0560">Oxidoreductase</keyword>
<protein>
    <submittedName>
        <fullName evidence="4">Ldh family oxidoreductase</fullName>
    </submittedName>
</protein>
<evidence type="ECO:0000313" key="5">
    <source>
        <dbReference type="Proteomes" id="UP000782312"/>
    </source>
</evidence>
<dbReference type="AlphaFoldDB" id="A0A932I199"/>
<reference evidence="4" key="1">
    <citation type="submission" date="2020-07" db="EMBL/GenBank/DDBJ databases">
        <title>Huge and variable diversity of episymbiotic CPR bacteria and DPANN archaea in groundwater ecosystems.</title>
        <authorList>
            <person name="He C.Y."/>
            <person name="Keren R."/>
            <person name="Whittaker M."/>
            <person name="Farag I.F."/>
            <person name="Doudna J."/>
            <person name="Cate J.H.D."/>
            <person name="Banfield J.F."/>
        </authorList>
    </citation>
    <scope>NUCLEOTIDE SEQUENCE</scope>
    <source>
        <strain evidence="4">NC_groundwater_763_Ag_S-0.2um_68_21</strain>
    </source>
</reference>
<dbReference type="EMBL" id="JACPUR010000023">
    <property type="protein sequence ID" value="MBI3128060.1"/>
    <property type="molecule type" value="Genomic_DNA"/>
</dbReference>
<evidence type="ECO:0000256" key="1">
    <source>
        <dbReference type="ARBA" id="ARBA00006056"/>
    </source>
</evidence>
<feature type="compositionally biased region" description="Basic and acidic residues" evidence="3">
    <location>
        <begin position="71"/>
        <end position="82"/>
    </location>
</feature>
<feature type="region of interest" description="Disordered" evidence="3">
    <location>
        <begin position="71"/>
        <end position="92"/>
    </location>
</feature>
<dbReference type="Gene3D" id="1.10.1530.10">
    <property type="match status" value="1"/>
</dbReference>
<dbReference type="Pfam" id="PF02615">
    <property type="entry name" value="Ldh_2"/>
    <property type="match status" value="1"/>
</dbReference>
<name>A0A932I199_UNCTE</name>
<dbReference type="InterPro" id="IPR043144">
    <property type="entry name" value="Mal/L-sulf/L-lact_DH-like_ah"/>
</dbReference>
<proteinExistence type="inferred from homology"/>
<dbReference type="SUPFAM" id="SSF89733">
    <property type="entry name" value="L-sulfolactate dehydrogenase-like"/>
    <property type="match status" value="1"/>
</dbReference>
<dbReference type="PANTHER" id="PTHR11091:SF0">
    <property type="entry name" value="MALATE DEHYDROGENASE"/>
    <property type="match status" value="1"/>
</dbReference>
<evidence type="ECO:0000256" key="3">
    <source>
        <dbReference type="SAM" id="MobiDB-lite"/>
    </source>
</evidence>
<dbReference type="InterPro" id="IPR003767">
    <property type="entry name" value="Malate/L-lactate_DH-like"/>
</dbReference>
<sequence length="357" mass="38134">MPERRRVAASALADFAARAIRTLGAPGDMARTAAEVLAAADLRGIFSHGVAGGTGLMELVERTRAKAIDPAARPEVKRREDQAAASMDGRGGMGPVAAMQAAHLAGDLAERYGVGRVHVRNANHFGAACVYVEALAARGLAARATCTSGAWLVPYGGERVRLGTNPIAWVMPLGEGEEPIVIDIATTQRAVSPAIRAARAGDPLPPDYMVDERGAPLEGVVPYERLLKGSVRPLGGERFGYKGSGLNILVELDNVMGGGSTERIPNMRETPHSRVSQTFEAWRVDVLYPEAEARRRLAETVADIRRYGGPGMLMPGEREARHKADALRNGIPYEPSQWETLRRLGEETGVEPPGPVG</sequence>
<dbReference type="Proteomes" id="UP000782312">
    <property type="component" value="Unassembled WGS sequence"/>
</dbReference>
<dbReference type="PANTHER" id="PTHR11091">
    <property type="entry name" value="OXIDOREDUCTASE-RELATED"/>
    <property type="match status" value="1"/>
</dbReference>
<dbReference type="InterPro" id="IPR043143">
    <property type="entry name" value="Mal/L-sulf/L-lact_DH-like_NADP"/>
</dbReference>
<dbReference type="Gene3D" id="3.30.1370.60">
    <property type="entry name" value="Hypothetical oxidoreductase yiak, domain 2"/>
    <property type="match status" value="1"/>
</dbReference>
<dbReference type="InterPro" id="IPR036111">
    <property type="entry name" value="Mal/L-sulfo/L-lacto_DH-like_sf"/>
</dbReference>
<evidence type="ECO:0000256" key="2">
    <source>
        <dbReference type="ARBA" id="ARBA00023002"/>
    </source>
</evidence>